<protein>
    <recommendedName>
        <fullName evidence="2">Mitochondrial fission process protein 1</fullName>
    </recommendedName>
    <alternativeName>
        <fullName evidence="3">Mitochondrial 18 kDa protein</fullName>
    </alternativeName>
</protein>
<evidence type="ECO:0000256" key="3">
    <source>
        <dbReference type="ARBA" id="ARBA00029631"/>
    </source>
</evidence>
<evidence type="ECO:0000256" key="1">
    <source>
        <dbReference type="ARBA" id="ARBA00009224"/>
    </source>
</evidence>
<dbReference type="PANTHER" id="PTHR11001:SF2">
    <property type="entry name" value="MITOCHONDRIAL FISSION PROCESS PROTEIN 1"/>
    <property type="match status" value="1"/>
</dbReference>
<dbReference type="PANTHER" id="PTHR11001">
    <property type="entry name" value="MITOCHONDRIAL FISSION PROCESS PROTEIN 1"/>
    <property type="match status" value="1"/>
</dbReference>
<dbReference type="OrthoDB" id="424969at2759"/>
<proteinExistence type="inferred from homology"/>
<dbReference type="Pfam" id="PF10558">
    <property type="entry name" value="MTP18"/>
    <property type="match status" value="1"/>
</dbReference>
<dbReference type="Proteomes" id="UP000886653">
    <property type="component" value="Unassembled WGS sequence"/>
</dbReference>
<comment type="similarity">
    <text evidence="1">Belongs to the MTFP1 family.</text>
</comment>
<dbReference type="GO" id="GO:0005739">
    <property type="term" value="C:mitochondrion"/>
    <property type="evidence" value="ECO:0007669"/>
    <property type="project" value="TreeGrafter"/>
</dbReference>
<organism evidence="4 5">
    <name type="scientific">Cronartium quercuum f. sp. fusiforme G11</name>
    <dbReference type="NCBI Taxonomy" id="708437"/>
    <lineage>
        <taxon>Eukaryota</taxon>
        <taxon>Fungi</taxon>
        <taxon>Dikarya</taxon>
        <taxon>Basidiomycota</taxon>
        <taxon>Pucciniomycotina</taxon>
        <taxon>Pucciniomycetes</taxon>
        <taxon>Pucciniales</taxon>
        <taxon>Coleosporiaceae</taxon>
        <taxon>Cronartium</taxon>
    </lineage>
</organism>
<dbReference type="AlphaFoldDB" id="A0A9P6NFB7"/>
<evidence type="ECO:0000313" key="5">
    <source>
        <dbReference type="Proteomes" id="UP000886653"/>
    </source>
</evidence>
<dbReference type="InterPro" id="IPR019560">
    <property type="entry name" value="Mitochondrial_18_kDa_protein"/>
</dbReference>
<evidence type="ECO:0000313" key="4">
    <source>
        <dbReference type="EMBL" id="KAG0145004.1"/>
    </source>
</evidence>
<evidence type="ECO:0000256" key="2">
    <source>
        <dbReference type="ARBA" id="ARBA00017835"/>
    </source>
</evidence>
<keyword evidence="5" id="KW-1185">Reference proteome</keyword>
<dbReference type="GO" id="GO:0000266">
    <property type="term" value="P:mitochondrial fission"/>
    <property type="evidence" value="ECO:0007669"/>
    <property type="project" value="TreeGrafter"/>
</dbReference>
<name>A0A9P6NFB7_9BASI</name>
<reference evidence="4" key="1">
    <citation type="submission" date="2013-11" db="EMBL/GenBank/DDBJ databases">
        <title>Genome sequence of the fusiform rust pathogen reveals effectors for host alternation and coevolution with pine.</title>
        <authorList>
            <consortium name="DOE Joint Genome Institute"/>
            <person name="Smith K."/>
            <person name="Pendleton A."/>
            <person name="Kubisiak T."/>
            <person name="Anderson C."/>
            <person name="Salamov A."/>
            <person name="Aerts A."/>
            <person name="Riley R."/>
            <person name="Clum A."/>
            <person name="Lindquist E."/>
            <person name="Ence D."/>
            <person name="Campbell M."/>
            <person name="Kronenberg Z."/>
            <person name="Feau N."/>
            <person name="Dhillon B."/>
            <person name="Hamelin R."/>
            <person name="Burleigh J."/>
            <person name="Smith J."/>
            <person name="Yandell M."/>
            <person name="Nelson C."/>
            <person name="Grigoriev I."/>
            <person name="Davis J."/>
        </authorList>
    </citation>
    <scope>NUCLEOTIDE SEQUENCE</scope>
    <source>
        <strain evidence="4">G11</strain>
    </source>
</reference>
<sequence length="112" mass="12204">MSDERLPEQIVDGRIDTTETPARYLALLSRIRPILIPASRYLAYTSDLGEAFRPIISPKLVTGAYGVSIAYVVGDVAYEGWKGHLQAKGSPEDAQIIGLKVVRRAVFQGTAS</sequence>
<gene>
    <name evidence="4" type="ORF">CROQUDRAFT_46375</name>
</gene>
<accession>A0A9P6NFB7</accession>
<dbReference type="EMBL" id="MU167284">
    <property type="protein sequence ID" value="KAG0145004.1"/>
    <property type="molecule type" value="Genomic_DNA"/>
</dbReference>
<comment type="caution">
    <text evidence="4">The sequence shown here is derived from an EMBL/GenBank/DDBJ whole genome shotgun (WGS) entry which is preliminary data.</text>
</comment>